<dbReference type="EMBL" id="JASBWV010000012">
    <property type="protein sequence ID" value="KAJ9123476.1"/>
    <property type="molecule type" value="Genomic_DNA"/>
</dbReference>
<proteinExistence type="predicted"/>
<evidence type="ECO:0000313" key="2">
    <source>
        <dbReference type="Proteomes" id="UP001234202"/>
    </source>
</evidence>
<dbReference type="Proteomes" id="UP001234202">
    <property type="component" value="Unassembled WGS sequence"/>
</dbReference>
<evidence type="ECO:0000313" key="1">
    <source>
        <dbReference type="EMBL" id="KAJ9123476.1"/>
    </source>
</evidence>
<sequence length="556" mass="61890">MATDEERVENLAQVARRRYEARRQTHEAESLGVNALLGKLRIEQQRHTQNVAMKTARELVKDGKPYQRYVYTSSPSSGPVAEPFYAASTTFLGDNPPPQPPQTSRRRTPGPSAPASWASVKSFDTRDAERTLQQQRDMTAEEKITRELERRWRFYEVWYERVVESYVDEGKLPFDLTCRSRWKRRRLSDDDGAKSPRSSMAENSPVEPPSLLANSIKVLSRFIDPLPPDSPTSKARHLAASSTSSYTPTHGDTTSWLNAPEVKRFLSLDTRMAIMIHGVWNGSTSWKGIRDLAQGVDIPTHDVNQQNVPSPVEDAEDTDDWDASSSASSESSVSIIGIATLPILDFSFCQFNTSFSSRQHRQLTIFLRSRPVRTTAEAISFAGSSLTLRQAVELLSSSVEGKNTRAGPPGWSKLKSVSFAGLKSGSVDELKVALLKLARYGSGLQFIDLSGIELFPQQGWSGKTLLRTVLSARAAGNKFDYPALAVLGFRHNNPTSPSLDEVGRVAASLTTVVTNSKIDTVEIAQVEDRRASEYELEVKQLVRSFGRPRWLEIDVK</sequence>
<name>A0ACC2XKB5_9TREE</name>
<keyword evidence="2" id="KW-1185">Reference proteome</keyword>
<organism evidence="1 2">
    <name type="scientific">Naganishia onofrii</name>
    <dbReference type="NCBI Taxonomy" id="1851511"/>
    <lineage>
        <taxon>Eukaryota</taxon>
        <taxon>Fungi</taxon>
        <taxon>Dikarya</taxon>
        <taxon>Basidiomycota</taxon>
        <taxon>Agaricomycotina</taxon>
        <taxon>Tremellomycetes</taxon>
        <taxon>Filobasidiales</taxon>
        <taxon>Filobasidiaceae</taxon>
        <taxon>Naganishia</taxon>
    </lineage>
</organism>
<gene>
    <name evidence="1" type="ORF">QFC24_003690</name>
</gene>
<accession>A0ACC2XKB5</accession>
<reference evidence="1" key="1">
    <citation type="submission" date="2023-04" db="EMBL/GenBank/DDBJ databases">
        <title>Draft Genome sequencing of Naganishia species isolated from polar environments using Oxford Nanopore Technology.</title>
        <authorList>
            <person name="Leo P."/>
            <person name="Venkateswaran K."/>
        </authorList>
    </citation>
    <scope>NUCLEOTIDE SEQUENCE</scope>
    <source>
        <strain evidence="1">DBVPG 5303</strain>
    </source>
</reference>
<protein>
    <submittedName>
        <fullName evidence="1">Uncharacterized protein</fullName>
    </submittedName>
</protein>
<comment type="caution">
    <text evidence="1">The sequence shown here is derived from an EMBL/GenBank/DDBJ whole genome shotgun (WGS) entry which is preliminary data.</text>
</comment>